<accession>A0A0C1QNP7</accession>
<proteinExistence type="predicted"/>
<dbReference type="Gene3D" id="2.30.30.940">
    <property type="match status" value="1"/>
</dbReference>
<dbReference type="Pfam" id="PF13538">
    <property type="entry name" value="UvrD_C_2"/>
    <property type="match status" value="1"/>
</dbReference>
<dbReference type="EMBL" id="JXBL01000001">
    <property type="protein sequence ID" value="KIE42242.1"/>
    <property type="molecule type" value="Genomic_DNA"/>
</dbReference>
<dbReference type="GO" id="GO:0043139">
    <property type="term" value="F:5'-3' DNA helicase activity"/>
    <property type="evidence" value="ECO:0007669"/>
    <property type="project" value="TreeGrafter"/>
</dbReference>
<evidence type="ECO:0000256" key="3">
    <source>
        <dbReference type="ARBA" id="ARBA00022806"/>
    </source>
</evidence>
<dbReference type="AlphaFoldDB" id="A0A0C1QNP7"/>
<gene>
    <name evidence="6" type="ORF">SE37_06215</name>
</gene>
<evidence type="ECO:0000256" key="4">
    <source>
        <dbReference type="ARBA" id="ARBA00022840"/>
    </source>
</evidence>
<dbReference type="SUPFAM" id="SSF52540">
    <property type="entry name" value="P-loop containing nucleoside triphosphate hydrolases"/>
    <property type="match status" value="2"/>
</dbReference>
<dbReference type="RefSeq" id="WP_039644627.1">
    <property type="nucleotide sequence ID" value="NZ_JXBL01000001.1"/>
</dbReference>
<evidence type="ECO:0000313" key="7">
    <source>
        <dbReference type="Proteomes" id="UP000031433"/>
    </source>
</evidence>
<comment type="caution">
    <text evidence="6">The sequence shown here is derived from an EMBL/GenBank/DDBJ whole genome shotgun (WGS) entry which is preliminary data.</text>
</comment>
<keyword evidence="1" id="KW-0547">Nucleotide-binding</keyword>
<protein>
    <recommendedName>
        <fullName evidence="5">UvrD-like helicase C-terminal domain-containing protein</fullName>
    </recommendedName>
</protein>
<sequence length="1242" mass="139217">MKYPKKHISIRVPWHDSGWDGRVCANPRLNGACLKLKRIGQERNDIAEEAVAGQSLADLPQDKWPCCVAERVAFMSPFEYTRVANHPYKHTSEGSHGHFAPTDLRHPAYSAPAVPFAWMLRESMDELGETYGLDVRPQREPELGFPTQWIQAIENQKALSDCFCDHIKPEESLCFFYAKQVPFVEDAGARRILVGVGRVLHVSPGVEYQYSTRDLKGKLRSMLWERMVQHSIRPDFKDGFLLPYHAALELAADNPDFDPASIAAFSPDDRLLEFSHASQLVTHDAAIASLLSCAESLRKAIGVLPGPWAKCLTWIDQRVGELWTARGPCPGLASALCAFGIDLGTFIARQISDNVGENVDPWPMVDQVLRDPQKHLPKDLAKGIGSTIQAKWNRLPEERRNLLKLISRFEINREQATTIYVQEERKKANIDCSDLSILTNPYLLYETTRLASTPISVWTVDRGVFPDETIRKKHPLPEPTALDAGTDARRVRALSVKTLEDAAIAGNSLMPQDQVVLAIRNLDIKPGCEVDGDLINVAKDQFEETIVETPLANGSPALQLARLAEMGDVIRSAIQKRVKGKRLAVEADWKTLLDSHLDVHGVGSSDELEEKAREEKTAALKELAESRLSVLIGPAGTGKTTLLSVLCSHPQISQGDILLLAPTGKARVRMEQSTSDLNLKGFTVAQFLSPDRYDGSTGRYKLSEKSAEAGARTVIVDEASMLTEEMLAALIQALKGVHRLILIGDPRQLPPIGAGRPFVDVIKHLAPDGIMEKFPRVAPGYAELTIRRRQAGEEREDLQLAEWFSGSPIAPGEDDVFDKVVKSGKSKHVSFVQWDSSDELRENLVSVLVDELCLEGPDDILKFDESLGGKDWNGMRFFNFGSAAQSEGWQILSPVRSGAHGVPDINRLIHKQFRQELIDASRVARWRKYPKPMGPEEIVYGDKVINLANTDPKMPWNRHRKVYPEKDNPYIANGEIGMAVGFFWKKGLPDLRWKLEVEFSSQPNFKYDFTAKDFGEEANPVLELAYALTVHKSQGSEFGTVILVLPNPCRLLSRELLYTALTRQKNRVVILHQGARGDLRKYSSDDRSETARRLTNLFEAPSPIYIDGRFFEENLIHRTARGEMVRSKSEVIIADRLSALKVEYMYEHPLTIGSATKYPDFTVEDIESGRTFYWEHCGMLHVPSYRRRWEEKLNWYKDNGILPHEEGEGENGTLIVTSESARGGISSQDIERVIRTVILDES</sequence>
<dbReference type="InterPro" id="IPR050534">
    <property type="entry name" value="Coronavir_polyprotein_1ab"/>
</dbReference>
<dbReference type="GO" id="GO:0005524">
    <property type="term" value="F:ATP binding"/>
    <property type="evidence" value="ECO:0007669"/>
    <property type="project" value="UniProtKB-KW"/>
</dbReference>
<feature type="domain" description="UvrD-like helicase C-terminal" evidence="5">
    <location>
        <begin position="1024"/>
        <end position="1070"/>
    </location>
</feature>
<dbReference type="InterPro" id="IPR027785">
    <property type="entry name" value="UvrD-like_helicase_C"/>
</dbReference>
<dbReference type="PANTHER" id="PTHR43788">
    <property type="entry name" value="DNA2/NAM7 HELICASE FAMILY MEMBER"/>
    <property type="match status" value="1"/>
</dbReference>
<dbReference type="CDD" id="cd17933">
    <property type="entry name" value="DEXSc_RecD-like"/>
    <property type="match status" value="1"/>
</dbReference>
<reference evidence="6 7" key="1">
    <citation type="submission" date="2015-01" db="EMBL/GenBank/DDBJ databases">
        <title>Genome sequence of the anaerobic bacterium Geobacter soli GSS01, a dissimilatory Fe(III) reducer from soil.</title>
        <authorList>
            <person name="Yang G."/>
            <person name="Zhou S."/>
        </authorList>
    </citation>
    <scope>NUCLEOTIDE SEQUENCE [LARGE SCALE GENOMIC DNA]</scope>
    <source>
        <strain evidence="6 7">GSS01</strain>
    </source>
</reference>
<keyword evidence="4" id="KW-0067">ATP-binding</keyword>
<dbReference type="GO" id="GO:0016787">
    <property type="term" value="F:hydrolase activity"/>
    <property type="evidence" value="ECO:0007669"/>
    <property type="project" value="UniProtKB-KW"/>
</dbReference>
<organism evidence="6 7">
    <name type="scientific">Geobacter soli</name>
    <dbReference type="NCBI Taxonomy" id="1510391"/>
    <lineage>
        <taxon>Bacteria</taxon>
        <taxon>Pseudomonadati</taxon>
        <taxon>Thermodesulfobacteriota</taxon>
        <taxon>Desulfuromonadia</taxon>
        <taxon>Geobacterales</taxon>
        <taxon>Geobacteraceae</taxon>
        <taxon>Geobacter</taxon>
    </lineage>
</organism>
<keyword evidence="2" id="KW-0378">Hydrolase</keyword>
<dbReference type="InterPro" id="IPR027417">
    <property type="entry name" value="P-loop_NTPase"/>
</dbReference>
<evidence type="ECO:0000313" key="6">
    <source>
        <dbReference type="EMBL" id="KIE42242.1"/>
    </source>
</evidence>
<dbReference type="Gene3D" id="3.40.50.300">
    <property type="entry name" value="P-loop containing nucleotide triphosphate hydrolases"/>
    <property type="match status" value="2"/>
</dbReference>
<dbReference type="CDD" id="cd18809">
    <property type="entry name" value="SF1_C_RecD"/>
    <property type="match status" value="1"/>
</dbReference>
<dbReference type="Pfam" id="PF13604">
    <property type="entry name" value="AAA_30"/>
    <property type="match status" value="1"/>
</dbReference>
<keyword evidence="3" id="KW-0347">Helicase</keyword>
<dbReference type="PANTHER" id="PTHR43788:SF16">
    <property type="entry name" value="HELICASE WITH ZINC FINGER 2"/>
    <property type="match status" value="1"/>
</dbReference>
<evidence type="ECO:0000259" key="5">
    <source>
        <dbReference type="Pfam" id="PF13538"/>
    </source>
</evidence>
<evidence type="ECO:0000256" key="2">
    <source>
        <dbReference type="ARBA" id="ARBA00022801"/>
    </source>
</evidence>
<name>A0A0C1QNP7_9BACT</name>
<dbReference type="Proteomes" id="UP000031433">
    <property type="component" value="Unassembled WGS sequence"/>
</dbReference>
<keyword evidence="7" id="KW-1185">Reference proteome</keyword>
<evidence type="ECO:0000256" key="1">
    <source>
        <dbReference type="ARBA" id="ARBA00022741"/>
    </source>
</evidence>